<evidence type="ECO:0000313" key="5">
    <source>
        <dbReference type="EMBL" id="QDT57235.1"/>
    </source>
</evidence>
<dbReference type="AlphaFoldDB" id="A0A517SM85"/>
<proteinExistence type="predicted"/>
<dbReference type="Pfam" id="PF13377">
    <property type="entry name" value="Peripla_BP_3"/>
    <property type="match status" value="1"/>
</dbReference>
<dbReference type="Pfam" id="PF12833">
    <property type="entry name" value="HTH_18"/>
    <property type="match status" value="1"/>
</dbReference>
<dbReference type="InterPro" id="IPR018060">
    <property type="entry name" value="HTH_AraC"/>
</dbReference>
<evidence type="ECO:0000259" key="4">
    <source>
        <dbReference type="PROSITE" id="PS01124"/>
    </source>
</evidence>
<protein>
    <submittedName>
        <fullName evidence="5">Xylose operon regulatory protein</fullName>
    </submittedName>
</protein>
<keyword evidence="2" id="KW-0238">DNA-binding</keyword>
<reference evidence="5 6" key="1">
    <citation type="submission" date="2019-02" db="EMBL/GenBank/DDBJ databases">
        <title>Deep-cultivation of Planctomycetes and their phenomic and genomic characterization uncovers novel biology.</title>
        <authorList>
            <person name="Wiegand S."/>
            <person name="Jogler M."/>
            <person name="Boedeker C."/>
            <person name="Pinto D."/>
            <person name="Vollmers J."/>
            <person name="Rivas-Marin E."/>
            <person name="Kohn T."/>
            <person name="Peeters S.H."/>
            <person name="Heuer A."/>
            <person name="Rast P."/>
            <person name="Oberbeckmann S."/>
            <person name="Bunk B."/>
            <person name="Jeske O."/>
            <person name="Meyerdierks A."/>
            <person name="Storesund J.E."/>
            <person name="Kallscheuer N."/>
            <person name="Luecker S."/>
            <person name="Lage O.M."/>
            <person name="Pohl T."/>
            <person name="Merkel B.J."/>
            <person name="Hornburger P."/>
            <person name="Mueller R.-W."/>
            <person name="Bruemmer F."/>
            <person name="Labrenz M."/>
            <person name="Spormann A.M."/>
            <person name="Op den Camp H."/>
            <person name="Overmann J."/>
            <person name="Amann R."/>
            <person name="Jetten M.S.M."/>
            <person name="Mascher T."/>
            <person name="Medema M.H."/>
            <person name="Devos D.P."/>
            <person name="Kaster A.-K."/>
            <person name="Ovreas L."/>
            <person name="Rohde M."/>
            <person name="Galperin M.Y."/>
            <person name="Jogler C."/>
        </authorList>
    </citation>
    <scope>NUCLEOTIDE SEQUENCE [LARGE SCALE GENOMIC DNA]</scope>
    <source>
        <strain evidence="5 6">Pan44</strain>
    </source>
</reference>
<keyword evidence="6" id="KW-1185">Reference proteome</keyword>
<feature type="domain" description="HTH araC/xylS-type" evidence="4">
    <location>
        <begin position="291"/>
        <end position="389"/>
    </location>
</feature>
<keyword evidence="3" id="KW-0804">Transcription</keyword>
<organism evidence="5 6">
    <name type="scientific">Caulifigura coniformis</name>
    <dbReference type="NCBI Taxonomy" id="2527983"/>
    <lineage>
        <taxon>Bacteria</taxon>
        <taxon>Pseudomonadati</taxon>
        <taxon>Planctomycetota</taxon>
        <taxon>Planctomycetia</taxon>
        <taxon>Planctomycetales</taxon>
        <taxon>Planctomycetaceae</taxon>
        <taxon>Caulifigura</taxon>
    </lineage>
</organism>
<accession>A0A517SM85</accession>
<dbReference type="SUPFAM" id="SSF53822">
    <property type="entry name" value="Periplasmic binding protein-like I"/>
    <property type="match status" value="1"/>
</dbReference>
<dbReference type="CDD" id="cd01543">
    <property type="entry name" value="PBP1_XylR"/>
    <property type="match status" value="1"/>
</dbReference>
<dbReference type="InterPro" id="IPR046335">
    <property type="entry name" value="LacI/GalR-like_sensor"/>
</dbReference>
<dbReference type="PROSITE" id="PS01124">
    <property type="entry name" value="HTH_ARAC_FAMILY_2"/>
    <property type="match status" value="1"/>
</dbReference>
<dbReference type="PANTHER" id="PTHR30146:SF24">
    <property type="entry name" value="XYLOSE OPERON REGULATORY PROTEIN"/>
    <property type="match status" value="1"/>
</dbReference>
<dbReference type="Proteomes" id="UP000315700">
    <property type="component" value="Chromosome"/>
</dbReference>
<dbReference type="InterPro" id="IPR028082">
    <property type="entry name" value="Peripla_BP_I"/>
</dbReference>
<dbReference type="FunCoup" id="A0A517SM85">
    <property type="interactions" value="27"/>
</dbReference>
<evidence type="ECO:0000313" key="6">
    <source>
        <dbReference type="Proteomes" id="UP000315700"/>
    </source>
</evidence>
<evidence type="ECO:0000256" key="3">
    <source>
        <dbReference type="ARBA" id="ARBA00023163"/>
    </source>
</evidence>
<dbReference type="RefSeq" id="WP_145034604.1">
    <property type="nucleotide sequence ID" value="NZ_CP036271.1"/>
</dbReference>
<keyword evidence="1" id="KW-0805">Transcription regulation</keyword>
<gene>
    <name evidence="5" type="primary">xylR_5</name>
    <name evidence="5" type="ORF">Pan44_53030</name>
</gene>
<dbReference type="KEGG" id="ccos:Pan44_53030"/>
<dbReference type="Gene3D" id="1.10.10.60">
    <property type="entry name" value="Homeodomain-like"/>
    <property type="match status" value="1"/>
</dbReference>
<dbReference type="PANTHER" id="PTHR30146">
    <property type="entry name" value="LACI-RELATED TRANSCRIPTIONAL REPRESSOR"/>
    <property type="match status" value="1"/>
</dbReference>
<dbReference type="InParanoid" id="A0A517SM85"/>
<sequence>MMKRRAAEKTSRPTIALLIESSSAFGRELQRGILAYVRERDVWSIQLPDNEPGFEHLATFSSSKPDGCIARIVDRRMAGKLKSLHIPVVDVAGGRDLSIGCWVATNHTRIVQLGIDHFLRRGFRRVAFCGDARFAWSNLRQKLFREMAGEHGLEVHLYRSVGRSRNPPPWKRISASLQDWVQSLPKPIGILTSHDLRGQQLLDACRATDVAVPEQVAVLGIDNDEMACNLSKPRMSSIVPNAFRSGYVAAQLLDDMLGRRLKKPIGIEIDPERIERRQSTDILVFEDQIVRDAMQIIRRHACDGLKVVDVVRRMRVSRRTLDAHFVDALGRTPHDELLRLRLDRVKELLLETSLSVASVARRAGFEREEYMNVAFKRTFGVTPGTYRRNRGGGAGLFEKQADRRSL</sequence>
<dbReference type="SUPFAM" id="SSF46689">
    <property type="entry name" value="Homeodomain-like"/>
    <property type="match status" value="1"/>
</dbReference>
<evidence type="ECO:0000256" key="2">
    <source>
        <dbReference type="ARBA" id="ARBA00023125"/>
    </source>
</evidence>
<dbReference type="SMART" id="SM00342">
    <property type="entry name" value="HTH_ARAC"/>
    <property type="match status" value="1"/>
</dbReference>
<dbReference type="EMBL" id="CP036271">
    <property type="protein sequence ID" value="QDT57235.1"/>
    <property type="molecule type" value="Genomic_DNA"/>
</dbReference>
<dbReference type="InterPro" id="IPR009057">
    <property type="entry name" value="Homeodomain-like_sf"/>
</dbReference>
<name>A0A517SM85_9PLAN</name>
<dbReference type="GO" id="GO:0000976">
    <property type="term" value="F:transcription cis-regulatory region binding"/>
    <property type="evidence" value="ECO:0007669"/>
    <property type="project" value="TreeGrafter"/>
</dbReference>
<dbReference type="GO" id="GO:0003700">
    <property type="term" value="F:DNA-binding transcription factor activity"/>
    <property type="evidence" value="ECO:0007669"/>
    <property type="project" value="InterPro"/>
</dbReference>
<dbReference type="Gene3D" id="3.40.50.2300">
    <property type="match status" value="2"/>
</dbReference>
<dbReference type="OrthoDB" id="9795616at2"/>
<evidence type="ECO:0000256" key="1">
    <source>
        <dbReference type="ARBA" id="ARBA00023015"/>
    </source>
</evidence>